<keyword evidence="3" id="KW-0812">Transmembrane</keyword>
<dbReference type="Proteomes" id="UP000276776">
    <property type="component" value="Unassembled WGS sequence"/>
</dbReference>
<dbReference type="SUPFAM" id="SSF49562">
    <property type="entry name" value="C2 domain (Calcium/lipid-binding domain, CaLB)"/>
    <property type="match status" value="1"/>
</dbReference>
<evidence type="ECO:0000313" key="6">
    <source>
        <dbReference type="Proteomes" id="UP000276776"/>
    </source>
</evidence>
<dbReference type="EMBL" id="UYYF01004809">
    <property type="protein sequence ID" value="VDN07122.1"/>
    <property type="molecule type" value="Genomic_DNA"/>
</dbReference>
<dbReference type="Gene3D" id="2.60.40.150">
    <property type="entry name" value="C2 domain"/>
    <property type="match status" value="1"/>
</dbReference>
<proteinExistence type="predicted"/>
<sequence length="176" mass="19907">MNFNNLIVTVIGARGLSLKGHSELDAFVNLTLSRKGNWKSKVQTDVVRTAADCNWNQQCEFSVNDLDLVLNITANHRTTLGTADCIGALELPLRSLVSIRTPTWYRLCKKGKYSIAEQLKKYRGEVCLKFEFSNKVHSETTQNLSDPSFSVTSSRGWLLFSVVTLAFIYIMFYELN</sequence>
<dbReference type="InterPro" id="IPR035892">
    <property type="entry name" value="C2_domain_sf"/>
</dbReference>
<protein>
    <submittedName>
        <fullName evidence="7">C2 domain-containing protein</fullName>
    </submittedName>
</protein>
<dbReference type="OrthoDB" id="8956628at2759"/>
<keyword evidence="6" id="KW-1185">Reference proteome</keyword>
<dbReference type="PANTHER" id="PTHR15746:SF23">
    <property type="entry name" value="RAB11 INTERACTING PROTEIN, ISOFORM A"/>
    <property type="match status" value="1"/>
</dbReference>
<evidence type="ECO:0000256" key="3">
    <source>
        <dbReference type="SAM" id="Phobius"/>
    </source>
</evidence>
<dbReference type="InterPro" id="IPR037789">
    <property type="entry name" value="FIP_classI"/>
</dbReference>
<reference evidence="5 6" key="2">
    <citation type="submission" date="2018-11" db="EMBL/GenBank/DDBJ databases">
        <authorList>
            <consortium name="Pathogen Informatics"/>
        </authorList>
    </citation>
    <scope>NUCLEOTIDE SEQUENCE [LARGE SCALE GENOMIC DNA]</scope>
</reference>
<comment type="subcellular location">
    <subcellularLocation>
        <location evidence="1">Recycling endosome</location>
    </subcellularLocation>
</comment>
<dbReference type="STRING" id="103827.A0A0N5D8Q8"/>
<evidence type="ECO:0000256" key="2">
    <source>
        <dbReference type="ARBA" id="ARBA00022753"/>
    </source>
</evidence>
<dbReference type="InterPro" id="IPR000008">
    <property type="entry name" value="C2_dom"/>
</dbReference>
<feature type="domain" description="C2" evidence="4">
    <location>
        <begin position="1"/>
        <end position="105"/>
    </location>
</feature>
<dbReference type="PROSITE" id="PS50004">
    <property type="entry name" value="C2"/>
    <property type="match status" value="1"/>
</dbReference>
<dbReference type="PANTHER" id="PTHR15746">
    <property type="entry name" value="RAB11-RELATED"/>
    <property type="match status" value="1"/>
</dbReference>
<keyword evidence="3" id="KW-0472">Membrane</keyword>
<organism evidence="7">
    <name type="scientific">Thelazia callipaeda</name>
    <name type="common">Oriental eyeworm</name>
    <name type="synonym">Parasitic nematode</name>
    <dbReference type="NCBI Taxonomy" id="103827"/>
    <lineage>
        <taxon>Eukaryota</taxon>
        <taxon>Metazoa</taxon>
        <taxon>Ecdysozoa</taxon>
        <taxon>Nematoda</taxon>
        <taxon>Chromadorea</taxon>
        <taxon>Rhabditida</taxon>
        <taxon>Spirurina</taxon>
        <taxon>Spiruromorpha</taxon>
        <taxon>Thelazioidea</taxon>
        <taxon>Thelaziidae</taxon>
        <taxon>Thelazia</taxon>
    </lineage>
</organism>
<dbReference type="WBParaSite" id="TCLT_0000949901-mRNA-1">
    <property type="protein sequence ID" value="TCLT_0000949901-mRNA-1"/>
    <property type="gene ID" value="TCLT_0000949901"/>
</dbReference>
<dbReference type="GO" id="GO:0045055">
    <property type="term" value="P:regulated exocytosis"/>
    <property type="evidence" value="ECO:0007669"/>
    <property type="project" value="TreeGrafter"/>
</dbReference>
<gene>
    <name evidence="5" type="ORF">TCLT_LOCUS9488</name>
</gene>
<dbReference type="SMART" id="SM00239">
    <property type="entry name" value="C2"/>
    <property type="match status" value="1"/>
</dbReference>
<feature type="transmembrane region" description="Helical" evidence="3">
    <location>
        <begin position="157"/>
        <end position="175"/>
    </location>
</feature>
<dbReference type="GO" id="GO:0055037">
    <property type="term" value="C:recycling endosome"/>
    <property type="evidence" value="ECO:0007669"/>
    <property type="project" value="UniProtKB-SubCell"/>
</dbReference>
<evidence type="ECO:0000259" key="4">
    <source>
        <dbReference type="PROSITE" id="PS50004"/>
    </source>
</evidence>
<evidence type="ECO:0000313" key="7">
    <source>
        <dbReference type="WBParaSite" id="TCLT_0000949901-mRNA-1"/>
    </source>
</evidence>
<keyword evidence="2" id="KW-0967">Endosome</keyword>
<evidence type="ECO:0000256" key="1">
    <source>
        <dbReference type="ARBA" id="ARBA00004172"/>
    </source>
</evidence>
<keyword evidence="3" id="KW-1133">Transmembrane helix</keyword>
<reference evidence="7" key="1">
    <citation type="submission" date="2017-02" db="UniProtKB">
        <authorList>
            <consortium name="WormBaseParasite"/>
        </authorList>
    </citation>
    <scope>IDENTIFICATION</scope>
</reference>
<accession>A0A0N5D8Q8</accession>
<name>A0A0N5D8Q8_THECL</name>
<dbReference type="GO" id="GO:0031267">
    <property type="term" value="F:small GTPase binding"/>
    <property type="evidence" value="ECO:0007669"/>
    <property type="project" value="InterPro"/>
</dbReference>
<dbReference type="Pfam" id="PF00168">
    <property type="entry name" value="C2"/>
    <property type="match status" value="1"/>
</dbReference>
<dbReference type="AlphaFoldDB" id="A0A0N5D8Q8"/>
<evidence type="ECO:0000313" key="5">
    <source>
        <dbReference type="EMBL" id="VDN07122.1"/>
    </source>
</evidence>